<organism evidence="1 2">
    <name type="scientific">Stenotrophomonas capsici</name>
    <dbReference type="NCBI Taxonomy" id="3110230"/>
    <lineage>
        <taxon>Bacteria</taxon>
        <taxon>Pseudomonadati</taxon>
        <taxon>Pseudomonadota</taxon>
        <taxon>Gammaproteobacteria</taxon>
        <taxon>Lysobacterales</taxon>
        <taxon>Lysobacteraceae</taxon>
        <taxon>Stenotrophomonas</taxon>
    </lineage>
</organism>
<dbReference type="EC" id="2.4.-.-" evidence="1"/>
<accession>A0ABU5V1F8</accession>
<keyword evidence="2" id="KW-1185">Reference proteome</keyword>
<dbReference type="PANTHER" id="PTHR12526:SF637">
    <property type="entry name" value="GLYCOSYLTRANSFERASE EPSF-RELATED"/>
    <property type="match status" value="1"/>
</dbReference>
<evidence type="ECO:0000313" key="2">
    <source>
        <dbReference type="Proteomes" id="UP001301653"/>
    </source>
</evidence>
<keyword evidence="1" id="KW-0328">Glycosyltransferase</keyword>
<reference evidence="1 2" key="1">
    <citation type="submission" date="2023-12" db="EMBL/GenBank/DDBJ databases">
        <title>Stenotrophomonas guangdongensis sp. nov., isolated from wilted pepper plants (Capsicum annuum).</title>
        <authorList>
            <person name="Qiu M."/>
            <person name="Li Y."/>
            <person name="Liu Q."/>
            <person name="Zhang X."/>
            <person name="Huang Y."/>
            <person name="Guo R."/>
            <person name="Hu M."/>
            <person name="Zhou J."/>
            <person name="Zhou X."/>
        </authorList>
    </citation>
    <scope>NUCLEOTIDE SEQUENCE [LARGE SCALE GENOMIC DNA]</scope>
    <source>
        <strain evidence="1 2">MH1</strain>
    </source>
</reference>
<dbReference type="Pfam" id="PF13692">
    <property type="entry name" value="Glyco_trans_1_4"/>
    <property type="match status" value="1"/>
</dbReference>
<dbReference type="PANTHER" id="PTHR12526">
    <property type="entry name" value="GLYCOSYLTRANSFERASE"/>
    <property type="match status" value="1"/>
</dbReference>
<proteinExistence type="predicted"/>
<dbReference type="GO" id="GO:0016757">
    <property type="term" value="F:glycosyltransferase activity"/>
    <property type="evidence" value="ECO:0007669"/>
    <property type="project" value="UniProtKB-KW"/>
</dbReference>
<sequence length="727" mass="82192">MSNRKIRVGVSGHDLKFWYPLQRELEATGRYEFREDVWSGHDQHDEEVTRDLIRWADVLVAEWAMQNAVFLSRNKRAGQRLLVRLHLQERGTSYPERIDYANVDAMIFVGAHIMDECVAKFHMPRRICYVVGNYVDVDAYSLPKFGGSQFNLGIIGTAPRRKRLDLALDTLEILVKRDARYMLRVKGQSPADIAWLWGRVVEREYYEALYERVNSGELRHRVVFDPQGRDVPQWLKMVGFVLSPSDFESFHMAVAEGAASSAIPVVWNWTGVNDIYPELSPVASAAEAADQIDFFNRSAAGPRFRGQLQDAMRARYDKRSVVSRWKELLDSCDFNVSSVSGVKRDVLVVWAIDVWETFHRREMLVALAGHLAESHDLLIVEPGSHYQTVADLGWAPADELERMANGEMIKVGDNIFRTRLFTGGIPAGIPRASYQGSSDTLSVLSGLIDEHYGSEARLLHWIYKPDQAARIGSRAKFVYEVYDEYTMDFGTGTIHEDVVKMELGALRAASHVFFTSSPLLERKSGAATSFSLVGNGVAIDVFSRYRIVNESYGGRPVAGYLGNLAAFFDWTLMEDVCRRMSEVDFVFHGQVELSEKDSRWSCYVGMCALPNVTFTGRVGRERGAAAINRYDVLLIPFVVNDAMHAVNPLKLWEYFATGLPVVSTPMDAVCEDSPLLRVAHGSSDWLNAIREALSEKDMGLRDRRIKRAEEQAWRYLTREHAGVVASL</sequence>
<evidence type="ECO:0000313" key="1">
    <source>
        <dbReference type="EMBL" id="MEA5667181.1"/>
    </source>
</evidence>
<dbReference type="EMBL" id="JAYFUH010000076">
    <property type="protein sequence ID" value="MEA5667181.1"/>
    <property type="molecule type" value="Genomic_DNA"/>
</dbReference>
<dbReference type="SUPFAM" id="SSF53756">
    <property type="entry name" value="UDP-Glycosyltransferase/glycogen phosphorylase"/>
    <property type="match status" value="2"/>
</dbReference>
<dbReference type="Gene3D" id="3.40.50.2000">
    <property type="entry name" value="Glycogen Phosphorylase B"/>
    <property type="match status" value="2"/>
</dbReference>
<name>A0ABU5V1F8_9GAMM</name>
<dbReference type="Proteomes" id="UP001301653">
    <property type="component" value="Unassembled WGS sequence"/>
</dbReference>
<protein>
    <submittedName>
        <fullName evidence="1">Glycosyltransferase</fullName>
        <ecNumber evidence="1">2.4.-.-</ecNumber>
    </submittedName>
</protein>
<gene>
    <name evidence="1" type="ORF">VA603_06475</name>
</gene>
<keyword evidence="1" id="KW-0808">Transferase</keyword>
<comment type="caution">
    <text evidence="1">The sequence shown here is derived from an EMBL/GenBank/DDBJ whole genome shotgun (WGS) entry which is preliminary data.</text>
</comment>
<dbReference type="RefSeq" id="WP_323438303.1">
    <property type="nucleotide sequence ID" value="NZ_JAYFUH010000076.1"/>
</dbReference>